<sequence length="163" mass="17165">MIGRALVLAGGIAGAGTLSQFPEFSQQYLQRLAGQVDTLDRIEADFDRSAAKSGLSRDAALEALGTTGFSGQHARDLRATFARAEGLRNDLAILRLAGPYERLMMPHRLADPALVQATWADFAPALPLTTEGAVCAGIGFGLGWGGLAALLALLSAPFRRRTA</sequence>
<keyword evidence="1" id="KW-1133">Transmembrane helix</keyword>
<keyword evidence="3" id="KW-1185">Reference proteome</keyword>
<reference evidence="2 3" key="1">
    <citation type="submission" date="2018-03" db="EMBL/GenBank/DDBJ databases">
        <title>Rhodobacter blasticus.</title>
        <authorList>
            <person name="Meyer T.E."/>
            <person name="Miller S."/>
            <person name="Lodha T."/>
            <person name="Gandham S."/>
            <person name="Chintalapati S."/>
            <person name="Chintalapati V.R."/>
        </authorList>
    </citation>
    <scope>NUCLEOTIDE SEQUENCE [LARGE SCALE GENOMIC DNA]</scope>
    <source>
        <strain evidence="2 3">DSM 2131</strain>
    </source>
</reference>
<evidence type="ECO:0000313" key="3">
    <source>
        <dbReference type="Proteomes" id="UP000241362"/>
    </source>
</evidence>
<proteinExistence type="predicted"/>
<organism evidence="2 3">
    <name type="scientific">Fuscovulum blasticum DSM 2131</name>
    <dbReference type="NCBI Taxonomy" id="1188250"/>
    <lineage>
        <taxon>Bacteria</taxon>
        <taxon>Pseudomonadati</taxon>
        <taxon>Pseudomonadota</taxon>
        <taxon>Alphaproteobacteria</taxon>
        <taxon>Rhodobacterales</taxon>
        <taxon>Paracoccaceae</taxon>
        <taxon>Pseudogemmobacter</taxon>
    </lineage>
</organism>
<dbReference type="Proteomes" id="UP000241362">
    <property type="component" value="Unassembled WGS sequence"/>
</dbReference>
<protein>
    <submittedName>
        <fullName evidence="2">DUF2937 domain-containing protein</fullName>
    </submittedName>
</protein>
<dbReference type="InterPro" id="IPR022584">
    <property type="entry name" value="DUF2937"/>
</dbReference>
<gene>
    <name evidence="2" type="ORF">C5F44_03245</name>
</gene>
<evidence type="ECO:0000313" key="2">
    <source>
        <dbReference type="EMBL" id="PTE16058.1"/>
    </source>
</evidence>
<dbReference type="AlphaFoldDB" id="A0A2T4JE11"/>
<feature type="transmembrane region" description="Helical" evidence="1">
    <location>
        <begin position="136"/>
        <end position="158"/>
    </location>
</feature>
<dbReference type="RefSeq" id="WP_107672067.1">
    <property type="nucleotide sequence ID" value="NZ_PZKE01000002.1"/>
</dbReference>
<comment type="caution">
    <text evidence="2">The sequence shown here is derived from an EMBL/GenBank/DDBJ whole genome shotgun (WGS) entry which is preliminary data.</text>
</comment>
<keyword evidence="1" id="KW-0812">Transmembrane</keyword>
<evidence type="ECO:0000256" key="1">
    <source>
        <dbReference type="SAM" id="Phobius"/>
    </source>
</evidence>
<dbReference type="Pfam" id="PF11157">
    <property type="entry name" value="DUF2937"/>
    <property type="match status" value="1"/>
</dbReference>
<keyword evidence="1" id="KW-0472">Membrane</keyword>
<dbReference type="EMBL" id="PZKE01000002">
    <property type="protein sequence ID" value="PTE16058.1"/>
    <property type="molecule type" value="Genomic_DNA"/>
</dbReference>
<name>A0A2T4JE11_FUSBL</name>
<accession>A0A2T4JE11</accession>